<evidence type="ECO:0000256" key="3">
    <source>
        <dbReference type="ARBA" id="ARBA00023125"/>
    </source>
</evidence>
<comment type="caution">
    <text evidence="5">The sequence shown here is derived from an EMBL/GenBank/DDBJ whole genome shotgun (WGS) entry which is preliminary data.</text>
</comment>
<dbReference type="Pfam" id="PF03965">
    <property type="entry name" value="Penicillinase_R"/>
    <property type="match status" value="1"/>
</dbReference>
<dbReference type="InterPro" id="IPR036390">
    <property type="entry name" value="WH_DNA-bd_sf"/>
</dbReference>
<dbReference type="Gene3D" id="1.10.4040.10">
    <property type="entry name" value="Penicillinase repressor domain"/>
    <property type="match status" value="1"/>
</dbReference>
<keyword evidence="4" id="KW-0804">Transcription</keyword>
<gene>
    <name evidence="5" type="ORF">WKR92_01110</name>
</gene>
<evidence type="ECO:0000256" key="4">
    <source>
        <dbReference type="ARBA" id="ARBA00023163"/>
    </source>
</evidence>
<reference evidence="5 6" key="1">
    <citation type="submission" date="2024-04" db="EMBL/GenBank/DDBJ databases">
        <title>Albibacterium profundi sp. nov., isolated from sediment of the Challenger Deep of Mariana Trench.</title>
        <authorList>
            <person name="Wang Y."/>
        </authorList>
    </citation>
    <scope>NUCLEOTIDE SEQUENCE [LARGE SCALE GENOMIC DNA]</scope>
    <source>
        <strain evidence="5 6">RHL897</strain>
    </source>
</reference>
<evidence type="ECO:0000313" key="6">
    <source>
        <dbReference type="Proteomes" id="UP001580928"/>
    </source>
</evidence>
<dbReference type="Proteomes" id="UP001580928">
    <property type="component" value="Unassembled WGS sequence"/>
</dbReference>
<organism evidence="5 6">
    <name type="scientific">Albibacterium profundi</name>
    <dbReference type="NCBI Taxonomy" id="3134906"/>
    <lineage>
        <taxon>Bacteria</taxon>
        <taxon>Pseudomonadati</taxon>
        <taxon>Bacteroidota</taxon>
        <taxon>Sphingobacteriia</taxon>
        <taxon>Sphingobacteriales</taxon>
        <taxon>Sphingobacteriaceae</taxon>
        <taxon>Albibacterium</taxon>
    </lineage>
</organism>
<evidence type="ECO:0000313" key="5">
    <source>
        <dbReference type="EMBL" id="MFB5944422.1"/>
    </source>
</evidence>
<dbReference type="EMBL" id="JBBVGT010000001">
    <property type="protein sequence ID" value="MFB5944422.1"/>
    <property type="molecule type" value="Genomic_DNA"/>
</dbReference>
<keyword evidence="6" id="KW-1185">Reference proteome</keyword>
<evidence type="ECO:0000256" key="2">
    <source>
        <dbReference type="ARBA" id="ARBA00023015"/>
    </source>
</evidence>
<comment type="similarity">
    <text evidence="1">Belongs to the BlaI transcriptional regulatory family.</text>
</comment>
<evidence type="ECO:0000256" key="1">
    <source>
        <dbReference type="ARBA" id="ARBA00011046"/>
    </source>
</evidence>
<dbReference type="InterPro" id="IPR005650">
    <property type="entry name" value="BlaI_family"/>
</dbReference>
<dbReference type="RefSeq" id="WP_375556003.1">
    <property type="nucleotide sequence ID" value="NZ_JBBVGT010000001.1"/>
</dbReference>
<proteinExistence type="inferred from homology"/>
<dbReference type="InterPro" id="IPR036388">
    <property type="entry name" value="WH-like_DNA-bd_sf"/>
</dbReference>
<dbReference type="SUPFAM" id="SSF46785">
    <property type="entry name" value="Winged helix' DNA-binding domain"/>
    <property type="match status" value="1"/>
</dbReference>
<sequence length="121" mass="14518">MEKLTQQEEDAMLLLWRQNGGFVKDILELYPEPKIPYTTLASTFKNLEKKKYVRAKKLGNSWFYRPIIRENEYKKVFMGNFVSDYFRDSYKELVSFFAKEEKISPEELKEIIEMIQQGKSK</sequence>
<protein>
    <submittedName>
        <fullName evidence="5">BlaI/MecI/CopY family transcriptional regulator</fullName>
    </submittedName>
</protein>
<dbReference type="PIRSF" id="PIRSF019455">
    <property type="entry name" value="CopR_AtkY"/>
    <property type="match status" value="1"/>
</dbReference>
<dbReference type="Gene3D" id="1.10.10.10">
    <property type="entry name" value="Winged helix-like DNA-binding domain superfamily/Winged helix DNA-binding domain"/>
    <property type="match status" value="1"/>
</dbReference>
<keyword evidence="2" id="KW-0805">Transcription regulation</keyword>
<keyword evidence="3" id="KW-0238">DNA-binding</keyword>
<name>A0ABV5CDF7_9SPHI</name>
<accession>A0ABV5CDF7</accession>